<sequence length="232" mass="24550">MHVLYVCSGNVCRSVIAERLTLAIAAEHSLPDLTAESAGVRALVGFPVAPLAAQAIEGLGAEAGEFKARRLKPEMVRHADLILTMTEQIREKVREIEPSAAAHTFTLLEAHRIARVSGARTVAGLNQARHDLALVGRENISDPVGLSAQAYCEVGDRIAEALIPLLLALHAHQHPQATIHPRNAADDAGGSRPTLLVLPGGRDAEPAETPTQPDKPEKPGADSGQRVALSGR</sequence>
<evidence type="ECO:0000313" key="4">
    <source>
        <dbReference type="Proteomes" id="UP000586827"/>
    </source>
</evidence>
<accession>A0A849C384</accession>
<evidence type="ECO:0000259" key="2">
    <source>
        <dbReference type="SMART" id="SM00226"/>
    </source>
</evidence>
<dbReference type="InterPro" id="IPR023485">
    <property type="entry name" value="Ptyr_pPase"/>
</dbReference>
<dbReference type="PANTHER" id="PTHR11717:SF31">
    <property type="entry name" value="LOW MOLECULAR WEIGHT PROTEIN-TYROSINE-PHOSPHATASE ETP-RELATED"/>
    <property type="match status" value="1"/>
</dbReference>
<dbReference type="Proteomes" id="UP000586827">
    <property type="component" value="Unassembled WGS sequence"/>
</dbReference>
<organism evidence="3 4">
    <name type="scientific">Nocardia uniformis</name>
    <dbReference type="NCBI Taxonomy" id="53432"/>
    <lineage>
        <taxon>Bacteria</taxon>
        <taxon>Bacillati</taxon>
        <taxon>Actinomycetota</taxon>
        <taxon>Actinomycetes</taxon>
        <taxon>Mycobacteriales</taxon>
        <taxon>Nocardiaceae</taxon>
        <taxon>Nocardia</taxon>
    </lineage>
</organism>
<dbReference type="InterPro" id="IPR036196">
    <property type="entry name" value="Ptyr_pPase_sf"/>
</dbReference>
<protein>
    <submittedName>
        <fullName evidence="3">Low molecular weight phosphatase family protein</fullName>
    </submittedName>
</protein>
<feature type="region of interest" description="Disordered" evidence="1">
    <location>
        <begin position="179"/>
        <end position="232"/>
    </location>
</feature>
<dbReference type="AlphaFoldDB" id="A0A849C384"/>
<evidence type="ECO:0000313" key="3">
    <source>
        <dbReference type="EMBL" id="NNH72046.1"/>
    </source>
</evidence>
<evidence type="ECO:0000256" key="1">
    <source>
        <dbReference type="SAM" id="MobiDB-lite"/>
    </source>
</evidence>
<dbReference type="SUPFAM" id="SSF52788">
    <property type="entry name" value="Phosphotyrosine protein phosphatases I"/>
    <property type="match status" value="1"/>
</dbReference>
<dbReference type="Pfam" id="PF01451">
    <property type="entry name" value="LMWPc"/>
    <property type="match status" value="1"/>
</dbReference>
<dbReference type="RefSeq" id="WP_084521051.1">
    <property type="nucleotide sequence ID" value="NZ_JABELX010000007.1"/>
</dbReference>
<reference evidence="3 4" key="1">
    <citation type="submission" date="2020-05" db="EMBL/GenBank/DDBJ databases">
        <title>MicrobeNet Type strains.</title>
        <authorList>
            <person name="Nicholson A.C."/>
        </authorList>
    </citation>
    <scope>NUCLEOTIDE SEQUENCE [LARGE SCALE GENOMIC DNA]</scope>
    <source>
        <strain evidence="3 4">JCM 3224</strain>
    </source>
</reference>
<name>A0A849C384_9NOCA</name>
<feature type="domain" description="Phosphotyrosine protein phosphatase I" evidence="2">
    <location>
        <begin position="1"/>
        <end position="168"/>
    </location>
</feature>
<proteinExistence type="predicted"/>
<dbReference type="InterPro" id="IPR050438">
    <property type="entry name" value="LMW_PTPase"/>
</dbReference>
<dbReference type="PANTHER" id="PTHR11717">
    <property type="entry name" value="LOW MOLECULAR WEIGHT PROTEIN TYROSINE PHOSPHATASE"/>
    <property type="match status" value="1"/>
</dbReference>
<comment type="caution">
    <text evidence="3">The sequence shown here is derived from an EMBL/GenBank/DDBJ whole genome shotgun (WGS) entry which is preliminary data.</text>
</comment>
<dbReference type="Gene3D" id="3.40.50.2300">
    <property type="match status" value="1"/>
</dbReference>
<dbReference type="SMART" id="SM00226">
    <property type="entry name" value="LMWPc"/>
    <property type="match status" value="1"/>
</dbReference>
<gene>
    <name evidence="3" type="ORF">HLB23_19655</name>
</gene>
<dbReference type="GO" id="GO:0004725">
    <property type="term" value="F:protein tyrosine phosphatase activity"/>
    <property type="evidence" value="ECO:0007669"/>
    <property type="project" value="TreeGrafter"/>
</dbReference>
<dbReference type="EMBL" id="JABELX010000007">
    <property type="protein sequence ID" value="NNH72046.1"/>
    <property type="molecule type" value="Genomic_DNA"/>
</dbReference>
<keyword evidence="4" id="KW-1185">Reference proteome</keyword>